<evidence type="ECO:0000313" key="3">
    <source>
        <dbReference type="EMBL" id="HIT40772.1"/>
    </source>
</evidence>
<organism evidence="3 4">
    <name type="scientific">Candidatus Caccovicinus merdipullorum</name>
    <dbReference type="NCBI Taxonomy" id="2840724"/>
    <lineage>
        <taxon>Bacteria</taxon>
        <taxon>Bacillati</taxon>
        <taxon>Bacillota</taxon>
        <taxon>Clostridia</taxon>
        <taxon>Eubacteriales</taxon>
        <taxon>Candidatus Caccovicinus</taxon>
    </lineage>
</organism>
<feature type="domain" description="DUF4397" evidence="2">
    <location>
        <begin position="135"/>
        <end position="250"/>
    </location>
</feature>
<dbReference type="EMBL" id="DVKS01000027">
    <property type="protein sequence ID" value="HIT40772.1"/>
    <property type="molecule type" value="Genomic_DNA"/>
</dbReference>
<dbReference type="InterPro" id="IPR025510">
    <property type="entry name" value="DUF4397"/>
</dbReference>
<comment type="caution">
    <text evidence="3">The sequence shown here is derived from an EMBL/GenBank/DDBJ whole genome shotgun (WGS) entry which is preliminary data.</text>
</comment>
<dbReference type="Pfam" id="PF14344">
    <property type="entry name" value="DUF4397"/>
    <property type="match status" value="1"/>
</dbReference>
<feature type="compositionally biased region" description="Polar residues" evidence="1">
    <location>
        <begin position="1"/>
        <end position="19"/>
    </location>
</feature>
<name>A0A9D1GGN1_9FIRM</name>
<reference evidence="3" key="2">
    <citation type="journal article" date="2021" name="PeerJ">
        <title>Extensive microbial diversity within the chicken gut microbiome revealed by metagenomics and culture.</title>
        <authorList>
            <person name="Gilroy R."/>
            <person name="Ravi A."/>
            <person name="Getino M."/>
            <person name="Pursley I."/>
            <person name="Horton D.L."/>
            <person name="Alikhan N.F."/>
            <person name="Baker D."/>
            <person name="Gharbi K."/>
            <person name="Hall N."/>
            <person name="Watson M."/>
            <person name="Adriaenssens E.M."/>
            <person name="Foster-Nyarko E."/>
            <person name="Jarju S."/>
            <person name="Secka A."/>
            <person name="Antonio M."/>
            <person name="Oren A."/>
            <person name="Chaudhuri R.R."/>
            <person name="La Ragione R."/>
            <person name="Hildebrand F."/>
            <person name="Pallen M.J."/>
        </authorList>
    </citation>
    <scope>NUCLEOTIDE SEQUENCE</scope>
    <source>
        <strain evidence="3">CHK123-3438</strain>
    </source>
</reference>
<reference evidence="3" key="1">
    <citation type="submission" date="2020-10" db="EMBL/GenBank/DDBJ databases">
        <authorList>
            <person name="Gilroy R."/>
        </authorList>
    </citation>
    <scope>NUCLEOTIDE SEQUENCE</scope>
    <source>
        <strain evidence="3">CHK123-3438</strain>
    </source>
</reference>
<protein>
    <submittedName>
        <fullName evidence="3">DUF4397 domain-containing protein</fullName>
    </submittedName>
</protein>
<gene>
    <name evidence="3" type="ORF">IAB60_01520</name>
</gene>
<evidence type="ECO:0000259" key="2">
    <source>
        <dbReference type="Pfam" id="PF14344"/>
    </source>
</evidence>
<dbReference type="AlphaFoldDB" id="A0A9D1GGN1"/>
<evidence type="ECO:0000313" key="4">
    <source>
        <dbReference type="Proteomes" id="UP000886860"/>
    </source>
</evidence>
<proteinExistence type="predicted"/>
<feature type="region of interest" description="Disordered" evidence="1">
    <location>
        <begin position="1"/>
        <end position="117"/>
    </location>
</feature>
<accession>A0A9D1GGN1</accession>
<dbReference type="Proteomes" id="UP000886860">
    <property type="component" value="Unassembled WGS sequence"/>
</dbReference>
<evidence type="ECO:0000256" key="1">
    <source>
        <dbReference type="SAM" id="MobiDB-lite"/>
    </source>
</evidence>
<sequence>MAENDSYQTPSVPSSKNKGASSAASLRSPAEDGWHSPAQGGITTPIAPDCRSCAADSQEDARSGDYGLTTPVAPEGGRPTVTPEDRPIPPGSGNNNSGSTDGDYGLTTPVAPEGGRPVAPGWPVTPSFPSTYYGQVRFLNASTNHFPVNFSIDGITYGSGFGFGDNSLYQEIADGFHTVSVTSATAMGTLLLQQTFPFAANQKVTMVLVDAREGGLEMIQVPDTGCRNLPSGYGCYRVVNASYSGSSFDVRLYNGDTVFRNLQFTNVSPYKRALAGNYTFYLTSANFYSVIRELPVILITAVTNMNPMSTPLASANVSIQAGTNTTSYIIGNTWSAYPLQMLTLND</sequence>